<dbReference type="FunFam" id="3.30.300.70:FF:000001">
    <property type="entry name" value="Ribosome maturation factor RimP"/>
    <property type="match status" value="1"/>
</dbReference>
<comment type="similarity">
    <text evidence="3">Belongs to the RimP family.</text>
</comment>
<dbReference type="Pfam" id="PF17384">
    <property type="entry name" value="DUF150_C"/>
    <property type="match status" value="1"/>
</dbReference>
<dbReference type="InterPro" id="IPR028998">
    <property type="entry name" value="RimP_C"/>
</dbReference>
<dbReference type="AlphaFoldDB" id="A0A2T0ANS1"/>
<dbReference type="EMBL" id="PVXM01000048">
    <property type="protein sequence ID" value="PRR70483.1"/>
    <property type="molecule type" value="Genomic_DNA"/>
</dbReference>
<dbReference type="InterPro" id="IPR028989">
    <property type="entry name" value="RimP_N"/>
</dbReference>
<dbReference type="InterPro" id="IPR035956">
    <property type="entry name" value="RimP_N_sf"/>
</dbReference>
<dbReference type="Gene3D" id="2.30.30.180">
    <property type="entry name" value="Ribosome maturation factor RimP, C-terminal domain"/>
    <property type="match status" value="1"/>
</dbReference>
<comment type="function">
    <text evidence="3">Required for maturation of 30S ribosomal subunits.</text>
</comment>
<dbReference type="RefSeq" id="WP_106005831.1">
    <property type="nucleotide sequence ID" value="NZ_CP136418.1"/>
</dbReference>
<accession>A0A2T0ANS1</accession>
<dbReference type="Gene3D" id="3.30.300.70">
    <property type="entry name" value="RimP-like superfamily, N-terminal"/>
    <property type="match status" value="1"/>
</dbReference>
<evidence type="ECO:0000256" key="3">
    <source>
        <dbReference type="HAMAP-Rule" id="MF_01077"/>
    </source>
</evidence>
<feature type="domain" description="Ribosome maturation factor RimP C-terminal" evidence="5">
    <location>
        <begin position="86"/>
        <end position="151"/>
    </location>
</feature>
<dbReference type="OrthoDB" id="9805006at2"/>
<dbReference type="GO" id="GO:0005829">
    <property type="term" value="C:cytosol"/>
    <property type="evidence" value="ECO:0007669"/>
    <property type="project" value="TreeGrafter"/>
</dbReference>
<feature type="domain" description="Ribosome maturation factor RimP N-terminal" evidence="4">
    <location>
        <begin position="11"/>
        <end position="83"/>
    </location>
</feature>
<comment type="subcellular location">
    <subcellularLocation>
        <location evidence="3">Cytoplasm</location>
    </subcellularLocation>
</comment>
<dbReference type="GO" id="GO:0006412">
    <property type="term" value="P:translation"/>
    <property type="evidence" value="ECO:0007669"/>
    <property type="project" value="TreeGrafter"/>
</dbReference>
<proteinExistence type="inferred from homology"/>
<dbReference type="CDD" id="cd01734">
    <property type="entry name" value="YlxS_C"/>
    <property type="match status" value="1"/>
</dbReference>
<sequence length="158" mass="18067">MSKLTESIQGLVEPVLIELGYELVDLQYGREGGRYILRLFIDRPEGIGLDDCERVSRAVGDILDREDPIPHSYYLEVSSPGLERPLKKEVDFQRFAGRKIKLRTFAPVEGQRHFQGRLLGYLDGEVHLQLENGRRLTLPMEQVATARLVFELAENEEA</sequence>
<protein>
    <recommendedName>
        <fullName evidence="3">Ribosome maturation factor RimP</fullName>
    </recommendedName>
</protein>
<evidence type="ECO:0000259" key="4">
    <source>
        <dbReference type="Pfam" id="PF02576"/>
    </source>
</evidence>
<gene>
    <name evidence="3 6" type="primary">rimP</name>
    <name evidence="6" type="ORF">MOHU_18990</name>
</gene>
<evidence type="ECO:0000313" key="7">
    <source>
        <dbReference type="Proteomes" id="UP000238415"/>
    </source>
</evidence>
<dbReference type="SUPFAM" id="SSF74942">
    <property type="entry name" value="YhbC-like, C-terminal domain"/>
    <property type="match status" value="1"/>
</dbReference>
<dbReference type="PANTHER" id="PTHR33867:SF1">
    <property type="entry name" value="RIBOSOME MATURATION FACTOR RIMP"/>
    <property type="match status" value="1"/>
</dbReference>
<dbReference type="SUPFAM" id="SSF75420">
    <property type="entry name" value="YhbC-like, N-terminal domain"/>
    <property type="match status" value="1"/>
</dbReference>
<comment type="caution">
    <text evidence="6">The sequence shown here is derived from an EMBL/GenBank/DDBJ whole genome shotgun (WGS) entry which is preliminary data.</text>
</comment>
<evidence type="ECO:0000259" key="5">
    <source>
        <dbReference type="Pfam" id="PF17384"/>
    </source>
</evidence>
<reference evidence="6 7" key="1">
    <citation type="submission" date="2018-03" db="EMBL/GenBank/DDBJ databases">
        <title>Genome sequence of Moorella humiferrea DSM 23265.</title>
        <authorList>
            <person name="Poehlein A."/>
            <person name="Daniel R."/>
        </authorList>
    </citation>
    <scope>NUCLEOTIDE SEQUENCE [LARGE SCALE GENOMIC DNA]</scope>
    <source>
        <strain evidence="6 7">DSM 23265</strain>
    </source>
</reference>
<evidence type="ECO:0000256" key="2">
    <source>
        <dbReference type="ARBA" id="ARBA00022517"/>
    </source>
</evidence>
<dbReference type="Proteomes" id="UP000238415">
    <property type="component" value="Unassembled WGS sequence"/>
</dbReference>
<keyword evidence="1 3" id="KW-0963">Cytoplasm</keyword>
<dbReference type="InterPro" id="IPR036847">
    <property type="entry name" value="RimP_C_sf"/>
</dbReference>
<dbReference type="Pfam" id="PF02576">
    <property type="entry name" value="RimP_N"/>
    <property type="match status" value="1"/>
</dbReference>
<dbReference type="PANTHER" id="PTHR33867">
    <property type="entry name" value="RIBOSOME MATURATION FACTOR RIMP"/>
    <property type="match status" value="1"/>
</dbReference>
<evidence type="ECO:0000313" key="6">
    <source>
        <dbReference type="EMBL" id="PRR70483.1"/>
    </source>
</evidence>
<keyword evidence="7" id="KW-1185">Reference proteome</keyword>
<keyword evidence="2 3" id="KW-0690">Ribosome biogenesis</keyword>
<dbReference type="HAMAP" id="MF_01077">
    <property type="entry name" value="RimP"/>
    <property type="match status" value="1"/>
</dbReference>
<dbReference type="InterPro" id="IPR003728">
    <property type="entry name" value="Ribosome_maturation_RimP"/>
</dbReference>
<name>A0A2T0ANS1_9FIRM</name>
<dbReference type="GO" id="GO:0000028">
    <property type="term" value="P:ribosomal small subunit assembly"/>
    <property type="evidence" value="ECO:0007669"/>
    <property type="project" value="TreeGrafter"/>
</dbReference>
<organism evidence="6 7">
    <name type="scientific">Neomoorella humiferrea</name>
    <dbReference type="NCBI Taxonomy" id="676965"/>
    <lineage>
        <taxon>Bacteria</taxon>
        <taxon>Bacillati</taxon>
        <taxon>Bacillota</taxon>
        <taxon>Clostridia</taxon>
        <taxon>Neomoorellales</taxon>
        <taxon>Neomoorellaceae</taxon>
        <taxon>Neomoorella</taxon>
    </lineage>
</organism>
<evidence type="ECO:0000256" key="1">
    <source>
        <dbReference type="ARBA" id="ARBA00022490"/>
    </source>
</evidence>